<dbReference type="Proteomes" id="UP001499951">
    <property type="component" value="Unassembled WGS sequence"/>
</dbReference>
<proteinExistence type="inferred from homology"/>
<dbReference type="Pfam" id="PF00266">
    <property type="entry name" value="Aminotran_5"/>
    <property type="match status" value="1"/>
</dbReference>
<evidence type="ECO:0000313" key="13">
    <source>
        <dbReference type="Proteomes" id="UP001499951"/>
    </source>
</evidence>
<organism evidence="12 13">
    <name type="scientific">Rhizomicrobium electricum</name>
    <dbReference type="NCBI Taxonomy" id="480070"/>
    <lineage>
        <taxon>Bacteria</taxon>
        <taxon>Pseudomonadati</taxon>
        <taxon>Pseudomonadota</taxon>
        <taxon>Alphaproteobacteria</taxon>
        <taxon>Micropepsales</taxon>
        <taxon>Micropepsaceae</taxon>
        <taxon>Rhizomicrobium</taxon>
    </lineage>
</organism>
<evidence type="ECO:0000256" key="10">
    <source>
        <dbReference type="ARBA" id="ARBA00050776"/>
    </source>
</evidence>
<evidence type="ECO:0000256" key="7">
    <source>
        <dbReference type="ARBA" id="ARBA00022898"/>
    </source>
</evidence>
<dbReference type="InterPro" id="IPR015422">
    <property type="entry name" value="PyrdxlP-dep_Trfase_small"/>
</dbReference>
<keyword evidence="7" id="KW-0663">Pyridoxal phosphate</keyword>
<comment type="similarity">
    <text evidence="3">Belongs to the class-V pyridoxal-phosphate-dependent aminotransferase family. NifS/IscS subfamily.</text>
</comment>
<reference evidence="12 13" key="1">
    <citation type="journal article" date="2019" name="Int. J. Syst. Evol. Microbiol.">
        <title>The Global Catalogue of Microorganisms (GCM) 10K type strain sequencing project: providing services to taxonomists for standard genome sequencing and annotation.</title>
        <authorList>
            <consortium name="The Broad Institute Genomics Platform"/>
            <consortium name="The Broad Institute Genome Sequencing Center for Infectious Disease"/>
            <person name="Wu L."/>
            <person name="Ma J."/>
        </authorList>
    </citation>
    <scope>NUCLEOTIDE SEQUENCE [LARGE SCALE GENOMIC DNA]</scope>
    <source>
        <strain evidence="12 13">JCM 15089</strain>
    </source>
</reference>
<keyword evidence="5" id="KW-0808">Transferase</keyword>
<dbReference type="PANTHER" id="PTHR11601">
    <property type="entry name" value="CYSTEINE DESULFURYLASE FAMILY MEMBER"/>
    <property type="match status" value="1"/>
</dbReference>
<comment type="caution">
    <text evidence="12">The sequence shown here is derived from an EMBL/GenBank/DDBJ whole genome shotgun (WGS) entry which is preliminary data.</text>
</comment>
<evidence type="ECO:0000313" key="12">
    <source>
        <dbReference type="EMBL" id="GAA0585154.1"/>
    </source>
</evidence>
<evidence type="ECO:0000256" key="1">
    <source>
        <dbReference type="ARBA" id="ARBA00001933"/>
    </source>
</evidence>
<dbReference type="InterPro" id="IPR015424">
    <property type="entry name" value="PyrdxlP-dep_Trfase"/>
</dbReference>
<keyword evidence="9" id="KW-0411">Iron-sulfur</keyword>
<keyword evidence="13" id="KW-1185">Reference proteome</keyword>
<evidence type="ECO:0000259" key="11">
    <source>
        <dbReference type="Pfam" id="PF00266"/>
    </source>
</evidence>
<name>A0ABN1F8K3_9PROT</name>
<accession>A0ABN1F8K3</accession>
<gene>
    <name evidence="12" type="ORF">GCM10008942_37580</name>
</gene>
<evidence type="ECO:0000256" key="9">
    <source>
        <dbReference type="ARBA" id="ARBA00023014"/>
    </source>
</evidence>
<dbReference type="PANTHER" id="PTHR11601:SF34">
    <property type="entry name" value="CYSTEINE DESULFURASE"/>
    <property type="match status" value="1"/>
</dbReference>
<evidence type="ECO:0000256" key="3">
    <source>
        <dbReference type="ARBA" id="ARBA00006490"/>
    </source>
</evidence>
<evidence type="ECO:0000256" key="6">
    <source>
        <dbReference type="ARBA" id="ARBA00022723"/>
    </source>
</evidence>
<evidence type="ECO:0000256" key="4">
    <source>
        <dbReference type="ARBA" id="ARBA00013558"/>
    </source>
</evidence>
<keyword evidence="8" id="KW-0408">Iron</keyword>
<comment type="function">
    <text evidence="2">Catalyzes the removal of elemental sulfur atoms from cysteine to produce alanine. Seems to participate in the biosynthesis of the nitrogenase metalloclusters by providing the inorganic sulfur required for the Fe-S core formation.</text>
</comment>
<feature type="domain" description="Aminotransferase class V" evidence="11">
    <location>
        <begin position="3"/>
        <end position="364"/>
    </location>
</feature>
<evidence type="ECO:0000256" key="5">
    <source>
        <dbReference type="ARBA" id="ARBA00022679"/>
    </source>
</evidence>
<evidence type="ECO:0000256" key="2">
    <source>
        <dbReference type="ARBA" id="ARBA00003120"/>
    </source>
</evidence>
<comment type="catalytic activity">
    <reaction evidence="10">
        <text>(sulfur carrier)-H + L-cysteine = (sulfur carrier)-SH + L-alanine</text>
        <dbReference type="Rhea" id="RHEA:43892"/>
        <dbReference type="Rhea" id="RHEA-COMP:14737"/>
        <dbReference type="Rhea" id="RHEA-COMP:14739"/>
        <dbReference type="ChEBI" id="CHEBI:29917"/>
        <dbReference type="ChEBI" id="CHEBI:35235"/>
        <dbReference type="ChEBI" id="CHEBI:57972"/>
        <dbReference type="ChEBI" id="CHEBI:64428"/>
        <dbReference type="EC" id="2.8.1.7"/>
    </reaction>
</comment>
<dbReference type="SUPFAM" id="SSF53383">
    <property type="entry name" value="PLP-dependent transferases"/>
    <property type="match status" value="1"/>
</dbReference>
<protein>
    <recommendedName>
        <fullName evidence="4">Cysteine desulfurase</fullName>
    </recommendedName>
</protein>
<keyword evidence="6" id="KW-0479">Metal-binding</keyword>
<dbReference type="Gene3D" id="3.90.1150.10">
    <property type="entry name" value="Aspartate Aminotransferase, domain 1"/>
    <property type="match status" value="1"/>
</dbReference>
<comment type="cofactor">
    <cofactor evidence="1">
        <name>pyridoxal 5'-phosphate</name>
        <dbReference type="ChEBI" id="CHEBI:597326"/>
    </cofactor>
</comment>
<dbReference type="PIRSF" id="PIRSF005572">
    <property type="entry name" value="NifS"/>
    <property type="match status" value="1"/>
</dbReference>
<dbReference type="EMBL" id="BAAADD010000011">
    <property type="protein sequence ID" value="GAA0585154.1"/>
    <property type="molecule type" value="Genomic_DNA"/>
</dbReference>
<dbReference type="InterPro" id="IPR000192">
    <property type="entry name" value="Aminotrans_V_dom"/>
</dbReference>
<dbReference type="Gene3D" id="3.40.640.10">
    <property type="entry name" value="Type I PLP-dependent aspartate aminotransferase-like (Major domain)"/>
    <property type="match status" value="1"/>
</dbReference>
<evidence type="ECO:0000256" key="8">
    <source>
        <dbReference type="ARBA" id="ARBA00023004"/>
    </source>
</evidence>
<dbReference type="InterPro" id="IPR016454">
    <property type="entry name" value="Cysteine_dSase"/>
</dbReference>
<dbReference type="RefSeq" id="WP_166929244.1">
    <property type="nucleotide sequence ID" value="NZ_BAAADD010000011.1"/>
</dbReference>
<dbReference type="InterPro" id="IPR015421">
    <property type="entry name" value="PyrdxlP-dep_Trfase_major"/>
</dbReference>
<dbReference type="Gene3D" id="1.10.260.50">
    <property type="match status" value="1"/>
</dbReference>
<sequence length="382" mass="38595">MAYLDHNATAPLRDTSRLAAERAFALGGNASSVHAAGRAARALIEDARGQVAALAGVTPAEVVFTSGATEANMLALWGAVQGAADSLEKGGARITRLFVSAIEHPSVLANTAAIADRFAGLRLETIPVTSSGVADMEALKTGLREGKGRALVALMAANNETGVIQPVAEAAALAAETGALLMVDAVQAAGRIPLPRADYLTLSAHKIGGPQGCGALILKPGVPFASPMAGGGQERGLRAGTENVPGIAGFGAAAAIAATETADPALRDRFEALLREIAPDVAVFGAETPRLANTSYFALPGIAAETALMALDIDAVMLSSGSACSSGKVKRSHVLAAMGVNDDVAACALRASFGWNSTQADVEAALKSITNLVARVRSRAAA</sequence>